<dbReference type="eggNOG" id="arCOG01978">
    <property type="taxonomic scope" value="Archaea"/>
</dbReference>
<dbReference type="STRING" id="694429.Pyrfu_1789"/>
<dbReference type="GO" id="GO:0042558">
    <property type="term" value="P:pteridine-containing compound metabolic process"/>
    <property type="evidence" value="ECO:0007669"/>
    <property type="project" value="InterPro"/>
</dbReference>
<accession>G0ECS3</accession>
<reference evidence="2 3" key="1">
    <citation type="journal article" date="2011" name="Stand. Genomic Sci.">
        <title>Complete genome sequence of the hyperthermophilic chemolithoautotroph Pyrolobus fumarii type strain (1A).</title>
        <authorList>
            <person name="Anderson I."/>
            <person name="Goker M."/>
            <person name="Nolan M."/>
            <person name="Lucas S."/>
            <person name="Hammon N."/>
            <person name="Deshpande S."/>
            <person name="Cheng J.F."/>
            <person name="Tapia R."/>
            <person name="Han C."/>
            <person name="Goodwin L."/>
            <person name="Pitluck S."/>
            <person name="Huntemann M."/>
            <person name="Liolios K."/>
            <person name="Ivanova N."/>
            <person name="Pagani I."/>
            <person name="Mavromatis K."/>
            <person name="Ovchinikova G."/>
            <person name="Pati A."/>
            <person name="Chen A."/>
            <person name="Palaniappan K."/>
            <person name="Land M."/>
            <person name="Hauser L."/>
            <person name="Brambilla E.M."/>
            <person name="Huber H."/>
            <person name="Yasawong M."/>
            <person name="Rohde M."/>
            <person name="Spring S."/>
            <person name="Abt B."/>
            <person name="Sikorski J."/>
            <person name="Wirth R."/>
            <person name="Detter J.C."/>
            <person name="Woyke T."/>
            <person name="Bristow J."/>
            <person name="Eisen J.A."/>
            <person name="Markowitz V."/>
            <person name="Hugenholtz P."/>
            <person name="Kyrpides N.C."/>
            <person name="Klenk H.P."/>
            <person name="Lapidus A."/>
        </authorList>
    </citation>
    <scope>NUCLEOTIDE SEQUENCE [LARGE SCALE GENOMIC DNA]</scope>
    <source>
        <strain evidence="3">DSM 11204 / 1A</strain>
    </source>
</reference>
<dbReference type="PROSITE" id="PS50972">
    <property type="entry name" value="PTERIN_BINDING"/>
    <property type="match status" value="1"/>
</dbReference>
<evidence type="ECO:0000313" key="2">
    <source>
        <dbReference type="EMBL" id="AEM39643.1"/>
    </source>
</evidence>
<dbReference type="KEGG" id="pfm:Pyrfu_1789"/>
<dbReference type="InterPro" id="IPR025595">
    <property type="entry name" value="PterinBD-DUF4346"/>
</dbReference>
<protein>
    <recommendedName>
        <fullName evidence="1">Pterin-binding domain-containing protein</fullName>
    </recommendedName>
</protein>
<dbReference type="InterPro" id="IPR011005">
    <property type="entry name" value="Dihydropteroate_synth-like_sf"/>
</dbReference>
<dbReference type="InParanoid" id="G0ECS3"/>
<dbReference type="Pfam" id="PF14251">
    <property type="entry name" value="PterinBD-DUF4346"/>
    <property type="match status" value="1"/>
</dbReference>
<feature type="domain" description="Pterin-binding" evidence="1">
    <location>
        <begin position="104"/>
        <end position="397"/>
    </location>
</feature>
<dbReference type="InterPro" id="IPR000489">
    <property type="entry name" value="Pterin-binding_dom"/>
</dbReference>
<dbReference type="AlphaFoldDB" id="G0ECS3"/>
<proteinExistence type="predicted"/>
<sequence>MKRVLIVTGVQARDLIVEYVREAVRVVPGLSVDVVALPIATAALITTDFLVKTLPQTKSDYKKYDVIMVPGKSSVDPLEASKRLGARVVKGPRSPGELEYVFRLLAEGEVRLDYSELRRDILEIVASAFSKARRLCVDGGACVYYQPGYTLIVEVTPKQDNNEFEEFVREVVEQKPDFIVFGDEEWLNDGEYRRMLKHFVELVNDVPFGVESRRVERLLEALDYGASLVSGLSGSSLREFKAYRDQAFFVLQPFDDQRGLYPRDAHEKVTLLLKGIEVAREYGFQYVLLDPIVMPPPLGFADSIEPYRILRDTHRIYGDCNYPLLFSLASLEDALATDSFPVFLFAGCIGFEVGASVFWIVAKRGIEVSEARAALDVALASYVKHAPPVDLGVDLTLLGSIRGERIPIGKGEVVRVESEVEPANFDRGYIRIMVDRGEIVAEYVEGSRRRVYRGKDGLSIARLVVRDFSVNPEHAVYIGYELARAEIAARLRSGYVQDEKFKPPHERIRGV</sequence>
<name>G0ECS3_PYRF1</name>
<evidence type="ECO:0000259" key="1">
    <source>
        <dbReference type="PROSITE" id="PS50972"/>
    </source>
</evidence>
<dbReference type="Proteomes" id="UP000001037">
    <property type="component" value="Chromosome"/>
</dbReference>
<dbReference type="HOGENOM" id="CLU_041129_0_0_2"/>
<gene>
    <name evidence="2" type="ordered locus">Pyrfu_1789</name>
</gene>
<organism evidence="2 3">
    <name type="scientific">Pyrolobus fumarii (strain DSM 11204 / 1A)</name>
    <dbReference type="NCBI Taxonomy" id="694429"/>
    <lineage>
        <taxon>Archaea</taxon>
        <taxon>Thermoproteota</taxon>
        <taxon>Thermoprotei</taxon>
        <taxon>Desulfurococcales</taxon>
        <taxon>Pyrodictiaceae</taxon>
        <taxon>Pyrolobus</taxon>
    </lineage>
</organism>
<evidence type="ECO:0000313" key="3">
    <source>
        <dbReference type="Proteomes" id="UP000001037"/>
    </source>
</evidence>
<dbReference type="EMBL" id="CP002838">
    <property type="protein sequence ID" value="AEM39643.1"/>
    <property type="molecule type" value="Genomic_DNA"/>
</dbReference>
<keyword evidence="3" id="KW-1185">Reference proteome</keyword>
<dbReference type="SUPFAM" id="SSF51717">
    <property type="entry name" value="Dihydropteroate synthetase-like"/>
    <property type="match status" value="1"/>
</dbReference>